<evidence type="ECO:0000256" key="5">
    <source>
        <dbReference type="SAM" id="MobiDB-lite"/>
    </source>
</evidence>
<evidence type="ECO:0000313" key="7">
    <source>
        <dbReference type="Proteomes" id="UP000259354"/>
    </source>
</evidence>
<feature type="compositionally biased region" description="Polar residues" evidence="5">
    <location>
        <begin position="504"/>
        <end position="527"/>
    </location>
</feature>
<keyword evidence="2" id="KW-1162">Viral penetration into host cytoplasm</keyword>
<proteinExistence type="predicted"/>
<keyword evidence="4" id="KW-0175">Coiled coil</keyword>
<keyword evidence="1" id="KW-0118">Viral capsid assembly</keyword>
<dbReference type="Proteomes" id="UP000259354">
    <property type="component" value="Segment"/>
</dbReference>
<organism evidence="6 7">
    <name type="scientific">Streptomyces phage Annadreamy</name>
    <dbReference type="NCBI Taxonomy" id="2250335"/>
    <lineage>
        <taxon>Viruses</taxon>
        <taxon>Duplodnaviria</taxon>
        <taxon>Heunggongvirae</taxon>
        <taxon>Uroviricota</taxon>
        <taxon>Caudoviricetes</taxon>
        <taxon>Stanwilliamsviridae</taxon>
        <taxon>Loccivirinae</taxon>
        <taxon>Annadreamyvirus</taxon>
        <taxon>Annadreamyvirus annadreamy</taxon>
    </lineage>
</organism>
<accession>A0A345GT73</accession>
<evidence type="ECO:0000256" key="2">
    <source>
        <dbReference type="ARBA" id="ARBA00023009"/>
    </source>
</evidence>
<keyword evidence="2" id="KW-1171">Viral genome ejection through host cell envelope</keyword>
<dbReference type="KEGG" id="vg:55609167"/>
<keyword evidence="1" id="KW-1188">Viral release from host cell</keyword>
<gene>
    <name evidence="6" type="primary">24</name>
    <name evidence="6" type="ORF">SEA_ANNADREAMY_24</name>
</gene>
<reference evidence="6 7" key="1">
    <citation type="submission" date="2018-06" db="EMBL/GenBank/DDBJ databases">
        <authorList>
            <person name="Moussa A."/>
            <person name="Couoh J.M."/>
            <person name="Harbem L."/>
            <person name="Okocha J.C."/>
            <person name="Taylor D."/>
            <person name="Teutsch A.B."/>
            <person name="Smith B.R."/>
            <person name="Suri N."/>
            <person name="Layton S.R."/>
            <person name="Kim T."/>
            <person name="Hughes L.E."/>
            <person name="Garlena R.A."/>
            <person name="Russell D.A."/>
            <person name="Pope W.H."/>
            <person name="Jacobs-Sera D."/>
            <person name="Hatfull G.F."/>
        </authorList>
    </citation>
    <scope>NUCLEOTIDE SEQUENCE [LARGE SCALE GENOMIC DNA]</scope>
</reference>
<keyword evidence="3" id="KW-0231">Viral genome packaging</keyword>
<dbReference type="Pfam" id="PF04860">
    <property type="entry name" value="Phage_portal"/>
    <property type="match status" value="1"/>
</dbReference>
<evidence type="ECO:0000256" key="4">
    <source>
        <dbReference type="SAM" id="Coils"/>
    </source>
</evidence>
<feature type="region of interest" description="Disordered" evidence="5">
    <location>
        <begin position="466"/>
        <end position="527"/>
    </location>
</feature>
<keyword evidence="7" id="KW-1185">Reference proteome</keyword>
<keyword evidence="2" id="KW-1160">Virus entry into host cell</keyword>
<protein>
    <submittedName>
        <fullName evidence="6">Portal protein</fullName>
    </submittedName>
</protein>
<name>A0A345GT73_9CAUD</name>
<dbReference type="EMBL" id="MH536811">
    <property type="protein sequence ID" value="AXG66145.1"/>
    <property type="molecule type" value="Genomic_DNA"/>
</dbReference>
<dbReference type="RefSeq" id="YP_009838990.1">
    <property type="nucleotide sequence ID" value="NC_048719.1"/>
</dbReference>
<dbReference type="InterPro" id="IPR006944">
    <property type="entry name" value="Phage/GTA_portal"/>
</dbReference>
<sequence length="527" mass="59337">MTNKVVSAEDEAREIEVKVGSIVEYRASSEEVDVFSKSANEVRKMDGITPALKRRTTRELQKFQRGTGGAKTKREERDEITGYNLFEVVMPPYNLDYLAALYEKSSPHAAAVKAKVKNIAGLGYQFVESEATKEKLDEIEGDEDKLKKLRRKLSRGRRELNDWLDSCNEEDEFDETLSKLWTDYETTGNAYLEVGRKNTGEIGYIGHIPSTTLRIRKQRDGFVQIISNRAVFFRNFGDKETTDPIGHDPRPNEIIHLKKYTPTHGYYGVPDIISAMTAVTGNEFSARFNLDYFENKAVPRYVIVIKGGNLSARSEQQILEFFQASLKGKNHRTLYVPLPADEEGKKVSFEMKPVETGTQDSSFNNYRKGNLNEILMAHGVPISKVSLGEGVSLAAARDADKTFKEQVCRPDQRVLEKKLNKVVKELTDVFVLKLNELSLTDEDTQSKIDERYLRLGTYLPNEVRARKGMPGIKGGDKPVELKPQQAAEAKTQASGNRKRDQERSGNSTDSASSTNTRNPQGEGRQTA</sequence>
<evidence type="ECO:0000256" key="3">
    <source>
        <dbReference type="ARBA" id="ARBA00023219"/>
    </source>
</evidence>
<feature type="coiled-coil region" evidence="4">
    <location>
        <begin position="129"/>
        <end position="166"/>
    </location>
</feature>
<dbReference type="GeneID" id="55609167"/>
<evidence type="ECO:0000256" key="1">
    <source>
        <dbReference type="ARBA" id="ARBA00022950"/>
    </source>
</evidence>
<evidence type="ECO:0000313" key="6">
    <source>
        <dbReference type="EMBL" id="AXG66145.1"/>
    </source>
</evidence>